<evidence type="ECO:0000313" key="2">
    <source>
        <dbReference type="EMBL" id="RAW00613.1"/>
    </source>
</evidence>
<proteinExistence type="predicted"/>
<feature type="signal peptide" evidence="1">
    <location>
        <begin position="1"/>
        <end position="21"/>
    </location>
</feature>
<dbReference type="InterPro" id="IPR038081">
    <property type="entry name" value="CalX-like_sf"/>
</dbReference>
<dbReference type="OrthoDB" id="1491125at2"/>
<accession>A0A364Y1B2</accession>
<gene>
    <name evidence="2" type="ORF">DQQ10_13550</name>
</gene>
<dbReference type="SUPFAM" id="SSF141072">
    <property type="entry name" value="CalX-like"/>
    <property type="match status" value="1"/>
</dbReference>
<evidence type="ECO:0008006" key="4">
    <source>
        <dbReference type="Google" id="ProtNLM"/>
    </source>
</evidence>
<dbReference type="GO" id="GO:0004553">
    <property type="term" value="F:hydrolase activity, hydrolyzing O-glycosyl compounds"/>
    <property type="evidence" value="ECO:0007669"/>
    <property type="project" value="UniProtKB-ARBA"/>
</dbReference>
<dbReference type="EMBL" id="QMFY01000006">
    <property type="protein sequence ID" value="RAW00613.1"/>
    <property type="molecule type" value="Genomic_DNA"/>
</dbReference>
<protein>
    <recommendedName>
        <fullName evidence="4">LamG-like jellyroll fold domain-containing protein</fullName>
    </recommendedName>
</protein>
<dbReference type="RefSeq" id="WP_112747413.1">
    <property type="nucleotide sequence ID" value="NZ_QMFY01000006.1"/>
</dbReference>
<keyword evidence="3" id="KW-1185">Reference proteome</keyword>
<dbReference type="Gene3D" id="2.60.40.2030">
    <property type="match status" value="1"/>
</dbReference>
<reference evidence="2 3" key="1">
    <citation type="submission" date="2018-06" db="EMBL/GenBank/DDBJ databases">
        <title>Chryseolinea flavus sp. nov., a member of the phylum Bacteroidetes isolated from soil.</title>
        <authorList>
            <person name="Li Y."/>
            <person name="Wang J."/>
        </authorList>
    </citation>
    <scope>NUCLEOTIDE SEQUENCE [LARGE SCALE GENOMIC DNA]</scope>
    <source>
        <strain evidence="2 3">SDU1-6</strain>
    </source>
</reference>
<dbReference type="Proteomes" id="UP000251889">
    <property type="component" value="Unassembled WGS sequence"/>
</dbReference>
<keyword evidence="1" id="KW-0732">Signal</keyword>
<dbReference type="InterPro" id="IPR013320">
    <property type="entry name" value="ConA-like_dom_sf"/>
</dbReference>
<dbReference type="GO" id="GO:0005975">
    <property type="term" value="P:carbohydrate metabolic process"/>
    <property type="evidence" value="ECO:0007669"/>
    <property type="project" value="UniProtKB-ARBA"/>
</dbReference>
<evidence type="ECO:0000313" key="3">
    <source>
        <dbReference type="Proteomes" id="UP000251889"/>
    </source>
</evidence>
<organism evidence="2 3">
    <name type="scientific">Pseudochryseolinea flava</name>
    <dbReference type="NCBI Taxonomy" id="2059302"/>
    <lineage>
        <taxon>Bacteria</taxon>
        <taxon>Pseudomonadati</taxon>
        <taxon>Bacteroidota</taxon>
        <taxon>Cytophagia</taxon>
        <taxon>Cytophagales</taxon>
        <taxon>Fulvivirgaceae</taxon>
        <taxon>Pseudochryseolinea</taxon>
    </lineage>
</organism>
<dbReference type="PROSITE" id="PS51257">
    <property type="entry name" value="PROKAR_LIPOPROTEIN"/>
    <property type="match status" value="1"/>
</dbReference>
<evidence type="ECO:0000256" key="1">
    <source>
        <dbReference type="SAM" id="SignalP"/>
    </source>
</evidence>
<dbReference type="Gene3D" id="2.60.120.200">
    <property type="match status" value="1"/>
</dbReference>
<sequence length="384" mass="42172">MKRKPFSVKLLFAVALVSVMASCDEDDLRKSTVNFEVAETTVLENGNDVLVIKLDVPQPKDQFVTIQISESEGEYGSDYIVANAVAPTESIMITVPKNSTTVSIPVYAFSDAINESDERVVLTIVSGSDEIVVGKDKTSTIIIENVNTPPTAPTNRAISFDGVDDFIDLKNIYDDVTLPITISSWVKLAETSSLKSPIFDSQDGKTAYSGFHMFIGYMSHVSCEYGDGKGGNSSVFRRSATHIYEADFTDRWLNMTTVMRSKTDMSVYLNGIEMSVILTGESDAPMNSNSPTENAVIGVHHGNEGDVYYFKGLMDEVKVWNKALTLQEIQTKIFTKSIVGETGLIGYWDFDEAEGTDILDKSPNQFHGVIKNNATRVISQAPVN</sequence>
<feature type="chain" id="PRO_5016792399" description="LamG-like jellyroll fold domain-containing protein" evidence="1">
    <location>
        <begin position="22"/>
        <end position="384"/>
    </location>
</feature>
<name>A0A364Y1B2_9BACT</name>
<dbReference type="Pfam" id="PF13385">
    <property type="entry name" value="Laminin_G_3"/>
    <property type="match status" value="1"/>
</dbReference>
<comment type="caution">
    <text evidence="2">The sequence shown here is derived from an EMBL/GenBank/DDBJ whole genome shotgun (WGS) entry which is preliminary data.</text>
</comment>
<dbReference type="AlphaFoldDB" id="A0A364Y1B2"/>
<dbReference type="SUPFAM" id="SSF49899">
    <property type="entry name" value="Concanavalin A-like lectins/glucanases"/>
    <property type="match status" value="1"/>
</dbReference>